<dbReference type="InterPro" id="IPR004843">
    <property type="entry name" value="Calcineurin-like_PHP"/>
</dbReference>
<dbReference type="InterPro" id="IPR029052">
    <property type="entry name" value="Metallo-depent_PP-like"/>
</dbReference>
<keyword evidence="3" id="KW-1185">Reference proteome</keyword>
<feature type="domain" description="Calcineurin-like phosphoesterase" evidence="1">
    <location>
        <begin position="6"/>
        <end position="195"/>
    </location>
</feature>
<dbReference type="SUPFAM" id="SSF56300">
    <property type="entry name" value="Metallo-dependent phosphatases"/>
    <property type="match status" value="1"/>
</dbReference>
<comment type="caution">
    <text evidence="2">The sequence shown here is derived from an EMBL/GenBank/DDBJ whole genome shotgun (WGS) entry which is preliminary data.</text>
</comment>
<gene>
    <name evidence="2" type="ORF">EKO24_003915</name>
</gene>
<dbReference type="EMBL" id="RYFG02000020">
    <property type="protein sequence ID" value="TRX01436.1"/>
    <property type="molecule type" value="Genomic_DNA"/>
</dbReference>
<protein>
    <submittedName>
        <fullName evidence="2">Metallophosphoesterase</fullName>
    </submittedName>
</protein>
<evidence type="ECO:0000313" key="3">
    <source>
        <dbReference type="Proteomes" id="UP000733744"/>
    </source>
</evidence>
<accession>A0ABY3CG36</accession>
<proteinExistence type="predicted"/>
<organism evidence="2 3">
    <name type="scientific">Candidatus Methylobacter oryzae</name>
    <dbReference type="NCBI Taxonomy" id="2497749"/>
    <lineage>
        <taxon>Bacteria</taxon>
        <taxon>Pseudomonadati</taxon>
        <taxon>Pseudomonadota</taxon>
        <taxon>Gammaproteobacteria</taxon>
        <taxon>Methylococcales</taxon>
        <taxon>Methylococcaceae</taxon>
        <taxon>Methylobacter</taxon>
    </lineage>
</organism>
<evidence type="ECO:0000313" key="2">
    <source>
        <dbReference type="EMBL" id="TRX01436.1"/>
    </source>
</evidence>
<reference evidence="2 3" key="1">
    <citation type="journal article" date="2019" name="Antonie Van Leeuwenhoek">
        <title>Description of 'Ca. Methylobacter oryzae' KRF1, a novel species from the environmentally important Methylobacter clade 2.</title>
        <authorList>
            <person name="Khatri K."/>
            <person name="Mohite J.A."/>
            <person name="Pandit P.S."/>
            <person name="Bahulikar R."/>
            <person name="Rahalkar M.C."/>
        </authorList>
    </citation>
    <scope>NUCLEOTIDE SEQUENCE [LARGE SCALE GENOMIC DNA]</scope>
    <source>
        <strain evidence="2 3">KRF1</strain>
    </source>
</reference>
<evidence type="ECO:0000259" key="1">
    <source>
        <dbReference type="Pfam" id="PF00149"/>
    </source>
</evidence>
<dbReference type="Proteomes" id="UP000733744">
    <property type="component" value="Unassembled WGS sequence"/>
</dbReference>
<sequence>MNPNNKILFAGDPHGDFRPLIAAVHKYRPEAVVLLGDYDLEMPLEICLQEIIGLTEIWWIAGNHDFETPVKYKNLFHSALAGNSLHLKVTEIAGLRIAGLGGIFLGRVWYPPQPPRWRNKQHFLNGQAAGAKSAALSLKYQGAIWPDEFHALKALKADILVTHEAPGGHRHGFDVIGELGVAMGVKHIFHGHLHENYTGIVKNNIKVFGVANRAVADLMGNTLKDED</sequence>
<name>A0ABY3CG36_9GAMM</name>
<dbReference type="RefSeq" id="WP_127029861.1">
    <property type="nucleotide sequence ID" value="NZ_RYFG02000020.1"/>
</dbReference>
<dbReference type="Gene3D" id="3.60.21.10">
    <property type="match status" value="1"/>
</dbReference>
<dbReference type="Pfam" id="PF00149">
    <property type="entry name" value="Metallophos"/>
    <property type="match status" value="1"/>
</dbReference>